<protein>
    <submittedName>
        <fullName evidence="2">Uncharacterized protein</fullName>
    </submittedName>
</protein>
<accession>A0A5S6R3S0</accession>
<keyword evidence="1" id="KW-1185">Reference proteome</keyword>
<organism evidence="1 2">
    <name type="scientific">Trichuris muris</name>
    <name type="common">Mouse whipworm</name>
    <dbReference type="NCBI Taxonomy" id="70415"/>
    <lineage>
        <taxon>Eukaryota</taxon>
        <taxon>Metazoa</taxon>
        <taxon>Ecdysozoa</taxon>
        <taxon>Nematoda</taxon>
        <taxon>Enoplea</taxon>
        <taxon>Dorylaimia</taxon>
        <taxon>Trichinellida</taxon>
        <taxon>Trichuridae</taxon>
        <taxon>Trichuris</taxon>
    </lineage>
</organism>
<proteinExistence type="predicted"/>
<name>A0A5S6R3S0_TRIMR</name>
<evidence type="ECO:0000313" key="1">
    <source>
        <dbReference type="Proteomes" id="UP000046395"/>
    </source>
</evidence>
<reference evidence="2" key="1">
    <citation type="submission" date="2019-12" db="UniProtKB">
        <authorList>
            <consortium name="WormBaseParasite"/>
        </authorList>
    </citation>
    <scope>IDENTIFICATION</scope>
</reference>
<dbReference type="Proteomes" id="UP000046395">
    <property type="component" value="Unassembled WGS sequence"/>
</dbReference>
<evidence type="ECO:0000313" key="2">
    <source>
        <dbReference type="WBParaSite" id="TMUE_3000013832.1"/>
    </source>
</evidence>
<sequence>MPLLDNDDDDGPPGHASDGCEPAIDSLLLDSVRLSFNAEAPSHNFDVSNKVGGVESARPSKLPFFARSTIGGLVSLLVPLTPSLTGAAWARNELGALAGHRRLIESAALRRLFPRSILRWVQSMVMRRYDALPRCAAFVRASDRSFGLKCISAGERSSRAQVDSASTSKAAFVSQRPRTPPPSVAEYIEAAWTHSAQLVFPRILQGFS</sequence>
<dbReference type="AlphaFoldDB" id="A0A5S6R3S0"/>
<dbReference type="WBParaSite" id="TMUE_3000013832.1">
    <property type="protein sequence ID" value="TMUE_3000013832.1"/>
    <property type="gene ID" value="WBGene00302044"/>
</dbReference>